<feature type="chain" id="PRO_5027010714" evidence="1">
    <location>
        <begin position="20"/>
        <end position="110"/>
    </location>
</feature>
<keyword evidence="3" id="KW-1185">Reference proteome</keyword>
<dbReference type="RefSeq" id="WP_157397240.1">
    <property type="nucleotide sequence ID" value="NZ_WSEL01000003.1"/>
</dbReference>
<comment type="caution">
    <text evidence="2">The sequence shown here is derived from an EMBL/GenBank/DDBJ whole genome shotgun (WGS) entry which is preliminary data.</text>
</comment>
<evidence type="ECO:0000256" key="1">
    <source>
        <dbReference type="SAM" id="SignalP"/>
    </source>
</evidence>
<evidence type="ECO:0000313" key="3">
    <source>
        <dbReference type="Proteomes" id="UP000469385"/>
    </source>
</evidence>
<keyword evidence="1" id="KW-0732">Signal</keyword>
<dbReference type="AlphaFoldDB" id="A0A6N8ITI8"/>
<accession>A0A6N8ITI8</accession>
<dbReference type="EMBL" id="WSEL01000003">
    <property type="protein sequence ID" value="MVQ29213.1"/>
    <property type="molecule type" value="Genomic_DNA"/>
</dbReference>
<dbReference type="Proteomes" id="UP000469385">
    <property type="component" value="Unassembled WGS sequence"/>
</dbReference>
<protein>
    <submittedName>
        <fullName evidence="2">Uncharacterized protein</fullName>
    </submittedName>
</protein>
<reference evidence="2 3" key="1">
    <citation type="submission" date="2019-12" db="EMBL/GenBank/DDBJ databases">
        <authorList>
            <person name="Huq M.A."/>
        </authorList>
    </citation>
    <scope>NUCLEOTIDE SEQUENCE [LARGE SCALE GENOMIC DNA]</scope>
    <source>
        <strain evidence="2 3">MAH-25</strain>
    </source>
</reference>
<name>A0A6N8ITI8_9BURK</name>
<organism evidence="2 3">
    <name type="scientific">Ramlibacter pinisoli</name>
    <dbReference type="NCBI Taxonomy" id="2682844"/>
    <lineage>
        <taxon>Bacteria</taxon>
        <taxon>Pseudomonadati</taxon>
        <taxon>Pseudomonadota</taxon>
        <taxon>Betaproteobacteria</taxon>
        <taxon>Burkholderiales</taxon>
        <taxon>Comamonadaceae</taxon>
        <taxon>Ramlibacter</taxon>
    </lineage>
</organism>
<sequence length="110" mass="12150">MRRPVVSLACLLLPAAGLAQGLSQARLQDDCLQRLKPIIGRDVTVQAVDFSALGNFATYYVVTYRFTGVLETGQRTASCTYRRGGEWVKDDAAMHKLARDLEPRKPRAAP</sequence>
<proteinExistence type="predicted"/>
<feature type="signal peptide" evidence="1">
    <location>
        <begin position="1"/>
        <end position="19"/>
    </location>
</feature>
<gene>
    <name evidence="2" type="ORF">GON04_07135</name>
</gene>
<evidence type="ECO:0000313" key="2">
    <source>
        <dbReference type="EMBL" id="MVQ29213.1"/>
    </source>
</evidence>